<comment type="function">
    <text evidence="5">Part of the ABC transporter complex HmuTUV involved in hemin import. Responsible for energy coupling to the transport system.</text>
</comment>
<keyword evidence="8" id="KW-1185">Reference proteome</keyword>
<dbReference type="EMBL" id="JAEVLS010000005">
    <property type="protein sequence ID" value="MBM0107534.1"/>
    <property type="molecule type" value="Genomic_DNA"/>
</dbReference>
<dbReference type="SUPFAM" id="SSF52540">
    <property type="entry name" value="P-loop containing nucleoside triphosphate hydrolases"/>
    <property type="match status" value="1"/>
</dbReference>
<dbReference type="InterPro" id="IPR003593">
    <property type="entry name" value="AAA+_ATPase"/>
</dbReference>
<dbReference type="RefSeq" id="WP_203169640.1">
    <property type="nucleotide sequence ID" value="NZ_JAEVLS010000005.1"/>
</dbReference>
<evidence type="ECO:0000256" key="2">
    <source>
        <dbReference type="ARBA" id="ARBA00022741"/>
    </source>
</evidence>
<gene>
    <name evidence="7" type="ORF">JM946_22565</name>
</gene>
<evidence type="ECO:0000313" key="8">
    <source>
        <dbReference type="Proteomes" id="UP000661077"/>
    </source>
</evidence>
<evidence type="ECO:0000256" key="3">
    <source>
        <dbReference type="ARBA" id="ARBA00022840"/>
    </source>
</evidence>
<comment type="caution">
    <text evidence="7">The sequence shown here is derived from an EMBL/GenBank/DDBJ whole genome shotgun (WGS) entry which is preliminary data.</text>
</comment>
<dbReference type="Gene3D" id="3.40.50.300">
    <property type="entry name" value="P-loop containing nucleotide triphosphate hydrolases"/>
    <property type="match status" value="1"/>
</dbReference>
<dbReference type="PANTHER" id="PTHR42794">
    <property type="entry name" value="HEMIN IMPORT ATP-BINDING PROTEIN HMUV"/>
    <property type="match status" value="1"/>
</dbReference>
<evidence type="ECO:0000313" key="7">
    <source>
        <dbReference type="EMBL" id="MBM0107534.1"/>
    </source>
</evidence>
<dbReference type="PROSITE" id="PS50893">
    <property type="entry name" value="ABC_TRANSPORTER_2"/>
    <property type="match status" value="1"/>
</dbReference>
<dbReference type="PROSITE" id="PS00211">
    <property type="entry name" value="ABC_TRANSPORTER_1"/>
    <property type="match status" value="1"/>
</dbReference>
<evidence type="ECO:0000259" key="6">
    <source>
        <dbReference type="PROSITE" id="PS50893"/>
    </source>
</evidence>
<dbReference type="InterPro" id="IPR003439">
    <property type="entry name" value="ABC_transporter-like_ATP-bd"/>
</dbReference>
<feature type="domain" description="ABC transporter" evidence="6">
    <location>
        <begin position="8"/>
        <end position="241"/>
    </location>
</feature>
<keyword evidence="4" id="KW-1278">Translocase</keyword>
<sequence>MTRPSSTLKIANLQFRRGSRVVLDAIDLQLQTGEVTAVLGPNGAGKSTLLSCIAGLLRPERGAIELDGTSLFSLPAMQRARRIAFLPQTPEIAWAVDVQTLVGLGRIPFHGLSSDEEDRAAVARAMAKTEVAQWADRAVTTLSGGERARVLLARVLAGESDWILADEPFTGLDPSHQFEAAELLRSIADHGGGVILTIHDLTLAARIADRVVILDGGRVVADGPPQAALTPQILRDVYNIDAQWLTDDTGATPPLIAIHGRAARG</sequence>
<accession>A0ABS1X2T3</accession>
<dbReference type="Proteomes" id="UP000661077">
    <property type="component" value="Unassembled WGS sequence"/>
</dbReference>
<reference evidence="7 8" key="1">
    <citation type="journal article" date="2021" name="Int. J. Syst. Evol. Microbiol.">
        <title>Steroidobacter gossypii sp. nov., isolated from soil of cotton cropping field.</title>
        <authorList>
            <person name="Huang R."/>
            <person name="Yang S."/>
            <person name="Zhen C."/>
            <person name="Liu W."/>
        </authorList>
    </citation>
    <scope>NUCLEOTIDE SEQUENCE [LARGE SCALE GENOMIC DNA]</scope>
    <source>
        <strain evidence="7 8">S1-65</strain>
    </source>
</reference>
<proteinExistence type="predicted"/>
<evidence type="ECO:0000256" key="4">
    <source>
        <dbReference type="ARBA" id="ARBA00022967"/>
    </source>
</evidence>
<dbReference type="CDD" id="cd03214">
    <property type="entry name" value="ABC_Iron-Siderophores_B12_Hemin"/>
    <property type="match status" value="1"/>
</dbReference>
<evidence type="ECO:0000256" key="1">
    <source>
        <dbReference type="ARBA" id="ARBA00022448"/>
    </source>
</evidence>
<evidence type="ECO:0000256" key="5">
    <source>
        <dbReference type="ARBA" id="ARBA00037066"/>
    </source>
</evidence>
<dbReference type="PANTHER" id="PTHR42794:SF1">
    <property type="entry name" value="HEMIN IMPORT ATP-BINDING PROTEIN HMUV"/>
    <property type="match status" value="1"/>
</dbReference>
<dbReference type="InterPro" id="IPR017871">
    <property type="entry name" value="ABC_transporter-like_CS"/>
</dbReference>
<keyword evidence="2" id="KW-0547">Nucleotide-binding</keyword>
<keyword evidence="3 7" id="KW-0067">ATP-binding</keyword>
<name>A0ABS1X2T3_9GAMM</name>
<organism evidence="7 8">
    <name type="scientific">Steroidobacter gossypii</name>
    <dbReference type="NCBI Taxonomy" id="2805490"/>
    <lineage>
        <taxon>Bacteria</taxon>
        <taxon>Pseudomonadati</taxon>
        <taxon>Pseudomonadota</taxon>
        <taxon>Gammaproteobacteria</taxon>
        <taxon>Steroidobacterales</taxon>
        <taxon>Steroidobacteraceae</taxon>
        <taxon>Steroidobacter</taxon>
    </lineage>
</organism>
<dbReference type="Pfam" id="PF00005">
    <property type="entry name" value="ABC_tran"/>
    <property type="match status" value="1"/>
</dbReference>
<dbReference type="InterPro" id="IPR027417">
    <property type="entry name" value="P-loop_NTPase"/>
</dbReference>
<dbReference type="GO" id="GO:0005524">
    <property type="term" value="F:ATP binding"/>
    <property type="evidence" value="ECO:0007669"/>
    <property type="project" value="UniProtKB-KW"/>
</dbReference>
<protein>
    <submittedName>
        <fullName evidence="7">ABC transporter ATP-binding protein</fullName>
    </submittedName>
</protein>
<dbReference type="SMART" id="SM00382">
    <property type="entry name" value="AAA"/>
    <property type="match status" value="1"/>
</dbReference>
<keyword evidence="1" id="KW-0813">Transport</keyword>